<name>A0A7G5EKN0_9BURK</name>
<dbReference type="KEGG" id="cpis:HS961_17890"/>
<dbReference type="InterPro" id="IPR011042">
    <property type="entry name" value="6-blade_b-propeller_TolB-like"/>
</dbReference>
<dbReference type="SUPFAM" id="SSF50952">
    <property type="entry name" value="Soluble quinoprotein glucose dehydrogenase"/>
    <property type="match status" value="1"/>
</dbReference>
<feature type="chain" id="PRO_5028869872" evidence="1">
    <location>
        <begin position="37"/>
        <end position="431"/>
    </location>
</feature>
<dbReference type="Proteomes" id="UP000515240">
    <property type="component" value="Chromosome"/>
</dbReference>
<protein>
    <submittedName>
        <fullName evidence="3">PQQ-dependent sugar dehydrogenase</fullName>
    </submittedName>
</protein>
<sequence>MWARRLPNAWPDRRAPQAALAALASVLLAWAPLAHARGYTPQGRCGGYERVNIGSPAGTCVALVADERDGLRAPRRVLEISPGRLWIIDMGSWVPRQGRLLELSLPSPSGAATQRPQVKVLADKLDRPLALLRGPDAQIYIGEAGRIWRTPVPAIGQPIQPHTVLDQLPDDGAHPLKEISFGADGSLYVNIGSASDRCQDAQGALPYPCPERGAMQFRGAVWRAILRSPTATGQPAQSPVQQFAPFALGLRNSVALATLPDGPAKGSLWQAENNIDYRDRNEPPEELNELLEGADYGWPYCIGAQRPARGYEQRARCAATKAPHMLWPAHTAPLHLLATPQASPFQGQLLAAWHGPQGHRVVGFARQKDGKPGGKAIEWLGNWTADGKTRPLGRPTGLALNHAGQLMVVEDYNRTLLMLLPDTASAPAPQR</sequence>
<feature type="domain" description="Glucose/Sorbosone dehydrogenase" evidence="2">
    <location>
        <begin position="163"/>
        <end position="350"/>
    </location>
</feature>
<organism evidence="3 4">
    <name type="scientific">Comamonas piscis</name>
    <dbReference type="NCBI Taxonomy" id="1562974"/>
    <lineage>
        <taxon>Bacteria</taxon>
        <taxon>Pseudomonadati</taxon>
        <taxon>Pseudomonadota</taxon>
        <taxon>Betaproteobacteria</taxon>
        <taxon>Burkholderiales</taxon>
        <taxon>Comamonadaceae</taxon>
        <taxon>Comamonas</taxon>
    </lineage>
</organism>
<dbReference type="Gene3D" id="2.120.10.30">
    <property type="entry name" value="TolB, C-terminal domain"/>
    <property type="match status" value="1"/>
</dbReference>
<dbReference type="EMBL" id="CP058554">
    <property type="protein sequence ID" value="QMV74555.1"/>
    <property type="molecule type" value="Genomic_DNA"/>
</dbReference>
<reference evidence="3 4" key="1">
    <citation type="journal article" date="2020" name="G3 (Bethesda)">
        <title>CeMbio - The Caenorhabditis elegans Microbiome Resource.</title>
        <authorList>
            <person name="Dirksen P."/>
            <person name="Assie A."/>
            <person name="Zimmermann J."/>
            <person name="Zhang F."/>
            <person name="Tietje A.M."/>
            <person name="Marsh S.A."/>
            <person name="Felix M.A."/>
            <person name="Shapira M."/>
            <person name="Kaleta C."/>
            <person name="Schulenburg H."/>
            <person name="Samuel B."/>
        </authorList>
    </citation>
    <scope>NUCLEOTIDE SEQUENCE [LARGE SCALE GENOMIC DNA]</scope>
    <source>
        <strain evidence="3 4">BIGb0172</strain>
    </source>
</reference>
<gene>
    <name evidence="3" type="ORF">HS961_17890</name>
</gene>
<keyword evidence="1" id="KW-0732">Signal</keyword>
<evidence type="ECO:0000259" key="2">
    <source>
        <dbReference type="Pfam" id="PF07995"/>
    </source>
</evidence>
<proteinExistence type="predicted"/>
<dbReference type="InterPro" id="IPR011041">
    <property type="entry name" value="Quinoprot_gluc/sorb_DH_b-prop"/>
</dbReference>
<dbReference type="InterPro" id="IPR012938">
    <property type="entry name" value="Glc/Sorbosone_DH"/>
</dbReference>
<evidence type="ECO:0000313" key="3">
    <source>
        <dbReference type="EMBL" id="QMV74555.1"/>
    </source>
</evidence>
<dbReference type="Pfam" id="PF07995">
    <property type="entry name" value="GSDH"/>
    <property type="match status" value="1"/>
</dbReference>
<dbReference type="AlphaFoldDB" id="A0A7G5EKN0"/>
<keyword evidence="4" id="KW-1185">Reference proteome</keyword>
<evidence type="ECO:0000313" key="4">
    <source>
        <dbReference type="Proteomes" id="UP000515240"/>
    </source>
</evidence>
<accession>A0A7G5EKN0</accession>
<evidence type="ECO:0000256" key="1">
    <source>
        <dbReference type="SAM" id="SignalP"/>
    </source>
</evidence>
<feature type="signal peptide" evidence="1">
    <location>
        <begin position="1"/>
        <end position="36"/>
    </location>
</feature>